<evidence type="ECO:0000313" key="1">
    <source>
        <dbReference type="EMBL" id="KAJ2980026.1"/>
    </source>
</evidence>
<gene>
    <name evidence="1" type="ORF">NQ176_g2893</name>
</gene>
<reference evidence="1" key="1">
    <citation type="submission" date="2022-08" db="EMBL/GenBank/DDBJ databases">
        <title>Genome Sequence of Lecanicillium fungicola.</title>
        <authorList>
            <person name="Buettner E."/>
        </authorList>
    </citation>
    <scope>NUCLEOTIDE SEQUENCE</scope>
    <source>
        <strain evidence="1">Babe33</strain>
    </source>
</reference>
<proteinExistence type="predicted"/>
<sequence length="517" mass="56478">MGASLLLRAFVRNDAMRNDPPEIYGWRVFVIVASACFGGMIFGWETGAIGGILSLDPFAKKFHYFNLSKTAKSNQQQNIVSVLQAGCFAACLITWWPADKLGRRKSLMGAGTVTTIGVVFQACSAIKGQLPLMYVGRFITGLGVGSASALTPMYIAECAPRAIRGALIACYQMFTVLGILVSFWVNYGSNAHLRAPAIYIVPLVLQALPATLLITCILFCPESPRWLARRDDWEKATAVLVHLRGLPADSEYVRAELQEIADQLDLERRLAGDGSWRVLWKEMLTIPGNRNRLIISVILMMFQQMTGTNAINYYAPQIFANLGMNSTTSGLFATGVYGIVKTVAIIVFITFIADSLGRRRSLLWTSAAQGTVMYIVGVTPFGYVAIACIYAFAALFQFGWGPACWIIVSEIPTARLRATNVAIAAGTQWLFNFVVARSVLTMQATMGTAGYGMFFLFGTLCFIMGIFVWFFVPETKGLSLETMDSLFGVVDAPKSIDHEAADNGIPTIDKGDIHAKA</sequence>
<accession>A0ACC1NMD4</accession>
<dbReference type="EMBL" id="JANJQO010000232">
    <property type="protein sequence ID" value="KAJ2980026.1"/>
    <property type="molecule type" value="Genomic_DNA"/>
</dbReference>
<name>A0ACC1NMD4_9HYPO</name>
<comment type="caution">
    <text evidence="1">The sequence shown here is derived from an EMBL/GenBank/DDBJ whole genome shotgun (WGS) entry which is preliminary data.</text>
</comment>
<protein>
    <submittedName>
        <fullName evidence="1">Uncharacterized protein</fullName>
    </submittedName>
</protein>
<dbReference type="Proteomes" id="UP001143910">
    <property type="component" value="Unassembled WGS sequence"/>
</dbReference>
<organism evidence="1 2">
    <name type="scientific">Zarea fungicola</name>
    <dbReference type="NCBI Taxonomy" id="93591"/>
    <lineage>
        <taxon>Eukaryota</taxon>
        <taxon>Fungi</taxon>
        <taxon>Dikarya</taxon>
        <taxon>Ascomycota</taxon>
        <taxon>Pezizomycotina</taxon>
        <taxon>Sordariomycetes</taxon>
        <taxon>Hypocreomycetidae</taxon>
        <taxon>Hypocreales</taxon>
        <taxon>Cordycipitaceae</taxon>
        <taxon>Zarea</taxon>
    </lineage>
</organism>
<evidence type="ECO:0000313" key="2">
    <source>
        <dbReference type="Proteomes" id="UP001143910"/>
    </source>
</evidence>
<keyword evidence="2" id="KW-1185">Reference proteome</keyword>